<gene>
    <name evidence="1" type="ORF">AKO1_010519</name>
</gene>
<comment type="caution">
    <text evidence="1">The sequence shown here is derived from an EMBL/GenBank/DDBJ whole genome shotgun (WGS) entry which is preliminary data.</text>
</comment>
<name>A0AAW2ZLI8_9EUKA</name>
<keyword evidence="2" id="KW-1185">Reference proteome</keyword>
<dbReference type="AlphaFoldDB" id="A0AAW2ZLI8"/>
<dbReference type="Proteomes" id="UP001431209">
    <property type="component" value="Unassembled WGS sequence"/>
</dbReference>
<evidence type="ECO:0000313" key="1">
    <source>
        <dbReference type="EMBL" id="KAL0489660.1"/>
    </source>
</evidence>
<proteinExistence type="predicted"/>
<evidence type="ECO:0000313" key="2">
    <source>
        <dbReference type="Proteomes" id="UP001431209"/>
    </source>
</evidence>
<reference evidence="1 2" key="1">
    <citation type="submission" date="2024-03" db="EMBL/GenBank/DDBJ databases">
        <title>The Acrasis kona genome and developmental transcriptomes reveal deep origins of eukaryotic multicellular pathways.</title>
        <authorList>
            <person name="Sheikh S."/>
            <person name="Fu C.-J."/>
            <person name="Brown M.W."/>
            <person name="Baldauf S.L."/>
        </authorList>
    </citation>
    <scope>NUCLEOTIDE SEQUENCE [LARGE SCALE GENOMIC DNA]</scope>
    <source>
        <strain evidence="1 2">ATCC MYA-3509</strain>
    </source>
</reference>
<dbReference type="EMBL" id="JAOPGA020001584">
    <property type="protein sequence ID" value="KAL0489660.1"/>
    <property type="molecule type" value="Genomic_DNA"/>
</dbReference>
<protein>
    <submittedName>
        <fullName evidence="1">Uncharacterized protein</fullName>
    </submittedName>
</protein>
<accession>A0AAW2ZLI8</accession>
<sequence>MNAYDFNMTIDEDVENNYEQDRIPDILNPYLDLPTQKKVEKSDMLSYESYVSSRNTRVSKKNLSLKKKPTLFITC</sequence>
<organism evidence="1 2">
    <name type="scientific">Acrasis kona</name>
    <dbReference type="NCBI Taxonomy" id="1008807"/>
    <lineage>
        <taxon>Eukaryota</taxon>
        <taxon>Discoba</taxon>
        <taxon>Heterolobosea</taxon>
        <taxon>Tetramitia</taxon>
        <taxon>Eutetramitia</taxon>
        <taxon>Acrasidae</taxon>
        <taxon>Acrasis</taxon>
    </lineage>
</organism>